<keyword evidence="4" id="KW-1185">Reference proteome</keyword>
<evidence type="ECO:0000259" key="2">
    <source>
        <dbReference type="PROSITE" id="PS51406"/>
    </source>
</evidence>
<reference evidence="3" key="1">
    <citation type="journal article" date="2023" name="Mol. Biol. Evol.">
        <title>Third-Generation Sequencing Reveals the Adaptive Role of the Epigenome in Three Deep-Sea Polychaetes.</title>
        <authorList>
            <person name="Perez M."/>
            <person name="Aroh O."/>
            <person name="Sun Y."/>
            <person name="Lan Y."/>
            <person name="Juniper S.K."/>
            <person name="Young C.R."/>
            <person name="Angers B."/>
            <person name="Qian P.Y."/>
        </authorList>
    </citation>
    <scope>NUCLEOTIDE SEQUENCE</scope>
    <source>
        <strain evidence="3">P08H-3</strain>
    </source>
</reference>
<dbReference type="NCBIfam" id="NF040941">
    <property type="entry name" value="GGGWT_bact"/>
    <property type="match status" value="1"/>
</dbReference>
<accession>A0AAD9N540</accession>
<feature type="signal peptide" evidence="1">
    <location>
        <begin position="1"/>
        <end position="19"/>
    </location>
</feature>
<sequence length="159" mass="17634">MKLILASVFIIDVISSIRAAVYSQRYIALYGTNTLSVKRNMTILTTKSRVLCGQMCNLLYGCGGFNFGGKRTAGLSQCELKQGTSSMHTVQYKEDVTYYEKTEQDPFIASRDCADLRNFGITASGVYQVNLDSDGDKPELTDVYCDMDTDDGGWLVSRN</sequence>
<dbReference type="Pfam" id="PF00147">
    <property type="entry name" value="Fibrinogen_C"/>
    <property type="match status" value="1"/>
</dbReference>
<dbReference type="SUPFAM" id="SSF56496">
    <property type="entry name" value="Fibrinogen C-terminal domain-like"/>
    <property type="match status" value="1"/>
</dbReference>
<gene>
    <name evidence="3" type="ORF">LSH36_242g06027</name>
</gene>
<evidence type="ECO:0000313" key="3">
    <source>
        <dbReference type="EMBL" id="KAK2155351.1"/>
    </source>
</evidence>
<dbReference type="Gene3D" id="3.90.215.10">
    <property type="entry name" value="Gamma Fibrinogen, chain A, domain 1"/>
    <property type="match status" value="1"/>
</dbReference>
<dbReference type="Proteomes" id="UP001208570">
    <property type="component" value="Unassembled WGS sequence"/>
</dbReference>
<dbReference type="EMBL" id="JAODUP010000242">
    <property type="protein sequence ID" value="KAK2155351.1"/>
    <property type="molecule type" value="Genomic_DNA"/>
</dbReference>
<dbReference type="PROSITE" id="PS51406">
    <property type="entry name" value="FIBRINOGEN_C_2"/>
    <property type="match status" value="1"/>
</dbReference>
<dbReference type="InterPro" id="IPR003609">
    <property type="entry name" value="Pan_app"/>
</dbReference>
<feature type="domain" description="Fibrinogen C-terminal" evidence="2">
    <location>
        <begin position="104"/>
        <end position="159"/>
    </location>
</feature>
<protein>
    <recommendedName>
        <fullName evidence="2">Fibrinogen C-terminal domain-containing protein</fullName>
    </recommendedName>
</protein>
<evidence type="ECO:0000256" key="1">
    <source>
        <dbReference type="SAM" id="SignalP"/>
    </source>
</evidence>
<dbReference type="AlphaFoldDB" id="A0AAD9N540"/>
<keyword evidence="1" id="KW-0732">Signal</keyword>
<dbReference type="Pfam" id="PF00024">
    <property type="entry name" value="PAN_1"/>
    <property type="match status" value="1"/>
</dbReference>
<name>A0AAD9N540_9ANNE</name>
<evidence type="ECO:0000313" key="4">
    <source>
        <dbReference type="Proteomes" id="UP001208570"/>
    </source>
</evidence>
<organism evidence="3 4">
    <name type="scientific">Paralvinella palmiformis</name>
    <dbReference type="NCBI Taxonomy" id="53620"/>
    <lineage>
        <taxon>Eukaryota</taxon>
        <taxon>Metazoa</taxon>
        <taxon>Spiralia</taxon>
        <taxon>Lophotrochozoa</taxon>
        <taxon>Annelida</taxon>
        <taxon>Polychaeta</taxon>
        <taxon>Sedentaria</taxon>
        <taxon>Canalipalpata</taxon>
        <taxon>Terebellida</taxon>
        <taxon>Terebelliformia</taxon>
        <taxon>Alvinellidae</taxon>
        <taxon>Paralvinella</taxon>
    </lineage>
</organism>
<feature type="chain" id="PRO_5041963666" description="Fibrinogen C-terminal domain-containing protein" evidence="1">
    <location>
        <begin position="20"/>
        <end position="159"/>
    </location>
</feature>
<dbReference type="InterPro" id="IPR014716">
    <property type="entry name" value="Fibrinogen_a/b/g_C_1"/>
</dbReference>
<comment type="caution">
    <text evidence="3">The sequence shown here is derived from an EMBL/GenBank/DDBJ whole genome shotgun (WGS) entry which is preliminary data.</text>
</comment>
<dbReference type="InterPro" id="IPR036056">
    <property type="entry name" value="Fibrinogen-like_C"/>
</dbReference>
<proteinExistence type="predicted"/>
<dbReference type="InterPro" id="IPR002181">
    <property type="entry name" value="Fibrinogen_a/b/g_C_dom"/>
</dbReference>